<dbReference type="GO" id="GO:0005764">
    <property type="term" value="C:lysosome"/>
    <property type="evidence" value="ECO:0007669"/>
    <property type="project" value="TreeGrafter"/>
</dbReference>
<evidence type="ECO:0000256" key="1">
    <source>
        <dbReference type="ARBA" id="ARBA00007447"/>
    </source>
</evidence>
<dbReference type="CDD" id="cd05471">
    <property type="entry name" value="pepsin_like"/>
    <property type="match status" value="1"/>
</dbReference>
<dbReference type="PANTHER" id="PTHR47966:SF40">
    <property type="entry name" value="ASPARTIC PROTEASE 3"/>
    <property type="match status" value="1"/>
</dbReference>
<accession>A0A7I4YI86</accession>
<evidence type="ECO:0000259" key="2">
    <source>
        <dbReference type="PROSITE" id="PS51767"/>
    </source>
</evidence>
<evidence type="ECO:0000313" key="3">
    <source>
        <dbReference type="Proteomes" id="UP000025227"/>
    </source>
</evidence>
<organism evidence="3 4">
    <name type="scientific">Haemonchus contortus</name>
    <name type="common">Barber pole worm</name>
    <dbReference type="NCBI Taxonomy" id="6289"/>
    <lineage>
        <taxon>Eukaryota</taxon>
        <taxon>Metazoa</taxon>
        <taxon>Ecdysozoa</taxon>
        <taxon>Nematoda</taxon>
        <taxon>Chromadorea</taxon>
        <taxon>Rhabditida</taxon>
        <taxon>Rhabditina</taxon>
        <taxon>Rhabditomorpha</taxon>
        <taxon>Strongyloidea</taxon>
        <taxon>Trichostrongylidae</taxon>
        <taxon>Haemonchus</taxon>
    </lineage>
</organism>
<dbReference type="GO" id="GO:0004190">
    <property type="term" value="F:aspartic-type endopeptidase activity"/>
    <property type="evidence" value="ECO:0007669"/>
    <property type="project" value="InterPro"/>
</dbReference>
<dbReference type="InterPro" id="IPR033121">
    <property type="entry name" value="PEPTIDASE_A1"/>
</dbReference>
<name>A0A7I4YI86_HAECO</name>
<keyword evidence="3" id="KW-1185">Reference proteome</keyword>
<dbReference type="InterPro" id="IPR034164">
    <property type="entry name" value="Pepsin-like_dom"/>
</dbReference>
<feature type="domain" description="Peptidase A1" evidence="2">
    <location>
        <begin position="12"/>
        <end position="149"/>
    </location>
</feature>
<dbReference type="InterPro" id="IPR021109">
    <property type="entry name" value="Peptidase_aspartic_dom_sf"/>
</dbReference>
<dbReference type="OrthoDB" id="771136at2759"/>
<dbReference type="WBParaSite" id="HCON_00100280-00001">
    <property type="protein sequence ID" value="HCON_00100280-00001"/>
    <property type="gene ID" value="HCON_00100280"/>
</dbReference>
<dbReference type="PROSITE" id="PS51767">
    <property type="entry name" value="PEPTIDASE_A1"/>
    <property type="match status" value="1"/>
</dbReference>
<sequence>MYEHRGNYAVEYSAQIQIGYPPQNFIVALDTGSSFLGFRAKSGSEDVMGYLYSDFVCIDTNPNHCFRQEFVCAQLIDDRDETIADGILGMAWPSMSRNITTPLEHLFANKMACPQAVFAFWLNRNPSEIAEGGELTLCGTDPSRYQAAR</sequence>
<proteinExistence type="inferred from homology"/>
<protein>
    <submittedName>
        <fullName evidence="4">Peptidase A1 domain-containing protein</fullName>
    </submittedName>
</protein>
<dbReference type="Pfam" id="PF00026">
    <property type="entry name" value="Asp"/>
    <property type="match status" value="2"/>
</dbReference>
<dbReference type="Gene3D" id="2.60.40.1960">
    <property type="match status" value="1"/>
</dbReference>
<reference evidence="4" key="1">
    <citation type="submission" date="2020-12" db="UniProtKB">
        <authorList>
            <consortium name="WormBaseParasite"/>
        </authorList>
    </citation>
    <scope>IDENTIFICATION</scope>
    <source>
        <strain evidence="4">MHco3</strain>
    </source>
</reference>
<dbReference type="InterPro" id="IPR001461">
    <property type="entry name" value="Aspartic_peptidase_A1"/>
</dbReference>
<dbReference type="GO" id="GO:0006508">
    <property type="term" value="P:proteolysis"/>
    <property type="evidence" value="ECO:0007669"/>
    <property type="project" value="InterPro"/>
</dbReference>
<dbReference type="SUPFAM" id="SSF50630">
    <property type="entry name" value="Acid proteases"/>
    <property type="match status" value="1"/>
</dbReference>
<dbReference type="PANTHER" id="PTHR47966">
    <property type="entry name" value="BETA-SITE APP-CLEAVING ENZYME, ISOFORM A-RELATED"/>
    <property type="match status" value="1"/>
</dbReference>
<dbReference type="Proteomes" id="UP000025227">
    <property type="component" value="Unplaced"/>
</dbReference>
<dbReference type="AlphaFoldDB" id="A0A7I4YI86"/>
<comment type="similarity">
    <text evidence="1">Belongs to the peptidase A1 family.</text>
</comment>
<evidence type="ECO:0000313" key="4">
    <source>
        <dbReference type="WBParaSite" id="HCON_00100280-00001"/>
    </source>
</evidence>
<dbReference type="Gene3D" id="2.40.70.10">
    <property type="entry name" value="Acid Proteases"/>
    <property type="match status" value="2"/>
</dbReference>